<protein>
    <submittedName>
        <fullName evidence="1">DUF2500 domain-containing protein</fullName>
    </submittedName>
</protein>
<keyword evidence="2" id="KW-1185">Reference proteome</keyword>
<evidence type="ECO:0000313" key="1">
    <source>
        <dbReference type="EMBL" id="TGY91575.1"/>
    </source>
</evidence>
<gene>
    <name evidence="1" type="ORF">E5329_20450</name>
</gene>
<sequence>MGFRYSGFRYSGFDVGFSVFGIMFILVFIVIIGIFVVTIVKGISTWNKNNNSPRLTVVAEVVSKRIDVPHHRHANAGDLTGAHGYHTTFSTWYYVTFQVDSGDRMELSVSGSEYGMLVDGDRGKLSFQGTRYLSFERC</sequence>
<accession>A0AC61RSJ3</accession>
<evidence type="ECO:0000313" key="2">
    <source>
        <dbReference type="Proteomes" id="UP000304953"/>
    </source>
</evidence>
<proteinExistence type="predicted"/>
<reference evidence="1" key="1">
    <citation type="submission" date="2019-04" db="EMBL/GenBank/DDBJ databases">
        <title>Microbes associate with the intestines of laboratory mice.</title>
        <authorList>
            <person name="Navarre W."/>
            <person name="Wong E."/>
            <person name="Huang K."/>
            <person name="Tropini C."/>
            <person name="Ng K."/>
            <person name="Yu B."/>
        </authorList>
    </citation>
    <scope>NUCLEOTIDE SEQUENCE</scope>
    <source>
        <strain evidence="1">NM01_1-7b</strain>
    </source>
</reference>
<dbReference type="Proteomes" id="UP000304953">
    <property type="component" value="Unassembled WGS sequence"/>
</dbReference>
<comment type="caution">
    <text evidence="1">The sequence shown here is derived from an EMBL/GenBank/DDBJ whole genome shotgun (WGS) entry which is preliminary data.</text>
</comment>
<dbReference type="EMBL" id="SRYA01000053">
    <property type="protein sequence ID" value="TGY91575.1"/>
    <property type="molecule type" value="Genomic_DNA"/>
</dbReference>
<name>A0AC61RSJ3_9FIRM</name>
<organism evidence="1 2">
    <name type="scientific">Petralouisia muris</name>
    <dbReference type="NCBI Taxonomy" id="3032872"/>
    <lineage>
        <taxon>Bacteria</taxon>
        <taxon>Bacillati</taxon>
        <taxon>Bacillota</taxon>
        <taxon>Clostridia</taxon>
        <taxon>Lachnospirales</taxon>
        <taxon>Lachnospiraceae</taxon>
        <taxon>Petralouisia</taxon>
    </lineage>
</organism>